<dbReference type="GO" id="GO:0046983">
    <property type="term" value="F:protein dimerization activity"/>
    <property type="evidence" value="ECO:0007669"/>
    <property type="project" value="InterPro"/>
</dbReference>
<dbReference type="Pfam" id="PF05699">
    <property type="entry name" value="Dimer_Tnp_hAT"/>
    <property type="match status" value="1"/>
</dbReference>
<dbReference type="InterPro" id="IPR008906">
    <property type="entry name" value="HATC_C_dom"/>
</dbReference>
<dbReference type="STRING" id="200361.A0A452ZCP1"/>
<feature type="domain" description="HAT C-terminal dimerisation" evidence="1">
    <location>
        <begin position="7"/>
        <end position="37"/>
    </location>
</feature>
<accession>A0A452ZCP1</accession>
<evidence type="ECO:0000313" key="2">
    <source>
        <dbReference type="EnsemblPlants" id="AET1Gv20715200.1"/>
    </source>
</evidence>
<reference evidence="2" key="4">
    <citation type="submission" date="2019-03" db="UniProtKB">
        <authorList>
            <consortium name="EnsemblPlants"/>
        </authorList>
    </citation>
    <scope>IDENTIFICATION</scope>
</reference>
<protein>
    <recommendedName>
        <fullName evidence="1">HAT C-terminal dimerisation domain-containing protein</fullName>
    </recommendedName>
</protein>
<reference evidence="2" key="5">
    <citation type="journal article" date="2021" name="G3 (Bethesda)">
        <title>Aegilops tauschii genome assembly Aet v5.0 features greater sequence contiguity and improved annotation.</title>
        <authorList>
            <person name="Wang L."/>
            <person name="Zhu T."/>
            <person name="Rodriguez J.C."/>
            <person name="Deal K.R."/>
            <person name="Dubcovsky J."/>
            <person name="McGuire P.E."/>
            <person name="Lux T."/>
            <person name="Spannagl M."/>
            <person name="Mayer K.F.X."/>
            <person name="Baldrich P."/>
            <person name="Meyers B.C."/>
            <person name="Huo N."/>
            <person name="Gu Y.Q."/>
            <person name="Zhou H."/>
            <person name="Devos K.M."/>
            <person name="Bennetzen J.L."/>
            <person name="Unver T."/>
            <person name="Budak H."/>
            <person name="Gulick P.J."/>
            <person name="Galiba G."/>
            <person name="Kalapos B."/>
            <person name="Nelson D.R."/>
            <person name="Li P."/>
            <person name="You F.M."/>
            <person name="Luo M.C."/>
            <person name="Dvorak J."/>
        </authorList>
    </citation>
    <scope>NUCLEOTIDE SEQUENCE [LARGE SCALE GENOMIC DNA]</scope>
    <source>
        <strain evidence="2">cv. AL8/78</strain>
    </source>
</reference>
<reference evidence="3" key="2">
    <citation type="journal article" date="2017" name="Nat. Plants">
        <title>The Aegilops tauschii genome reveals multiple impacts of transposons.</title>
        <authorList>
            <person name="Zhao G."/>
            <person name="Zou C."/>
            <person name="Li K."/>
            <person name="Wang K."/>
            <person name="Li T."/>
            <person name="Gao L."/>
            <person name="Zhang X."/>
            <person name="Wang H."/>
            <person name="Yang Z."/>
            <person name="Liu X."/>
            <person name="Jiang W."/>
            <person name="Mao L."/>
            <person name="Kong X."/>
            <person name="Jiao Y."/>
            <person name="Jia J."/>
        </authorList>
    </citation>
    <scope>NUCLEOTIDE SEQUENCE [LARGE SCALE GENOMIC DNA]</scope>
    <source>
        <strain evidence="3">cv. AL8/78</strain>
    </source>
</reference>
<reference evidence="3" key="1">
    <citation type="journal article" date="2014" name="Science">
        <title>Ancient hybridizations among the ancestral genomes of bread wheat.</title>
        <authorList>
            <consortium name="International Wheat Genome Sequencing Consortium,"/>
            <person name="Marcussen T."/>
            <person name="Sandve S.R."/>
            <person name="Heier L."/>
            <person name="Spannagl M."/>
            <person name="Pfeifer M."/>
            <person name="Jakobsen K.S."/>
            <person name="Wulff B.B."/>
            <person name="Steuernagel B."/>
            <person name="Mayer K.F."/>
            <person name="Olsen O.A."/>
        </authorList>
    </citation>
    <scope>NUCLEOTIDE SEQUENCE [LARGE SCALE GENOMIC DNA]</scope>
    <source>
        <strain evidence="3">cv. AL8/78</strain>
    </source>
</reference>
<proteinExistence type="predicted"/>
<evidence type="ECO:0000313" key="3">
    <source>
        <dbReference type="Proteomes" id="UP000015105"/>
    </source>
</evidence>
<organism evidence="2 3">
    <name type="scientific">Aegilops tauschii subsp. strangulata</name>
    <name type="common">Goatgrass</name>
    <dbReference type="NCBI Taxonomy" id="200361"/>
    <lineage>
        <taxon>Eukaryota</taxon>
        <taxon>Viridiplantae</taxon>
        <taxon>Streptophyta</taxon>
        <taxon>Embryophyta</taxon>
        <taxon>Tracheophyta</taxon>
        <taxon>Spermatophyta</taxon>
        <taxon>Magnoliopsida</taxon>
        <taxon>Liliopsida</taxon>
        <taxon>Poales</taxon>
        <taxon>Poaceae</taxon>
        <taxon>BOP clade</taxon>
        <taxon>Pooideae</taxon>
        <taxon>Triticodae</taxon>
        <taxon>Triticeae</taxon>
        <taxon>Triticinae</taxon>
        <taxon>Aegilops</taxon>
    </lineage>
</organism>
<dbReference type="EnsemblPlants" id="AET1Gv20715200.1">
    <property type="protein sequence ID" value="AET1Gv20715200.1"/>
    <property type="gene ID" value="AET1Gv20715200"/>
</dbReference>
<dbReference type="Gramene" id="AET1Gv20715200.1">
    <property type="protein sequence ID" value="AET1Gv20715200.1"/>
    <property type="gene ID" value="AET1Gv20715200"/>
</dbReference>
<dbReference type="PANTHER" id="PTHR46880:SF5">
    <property type="entry name" value="DUF4371 DOMAIN-CONTAINING PROTEIN"/>
    <property type="match status" value="1"/>
</dbReference>
<sequence length="44" mass="5012">MVQSRQHLVFPLVYRLIRLALTLPVATASVERVFSAMNIIKTDL</sequence>
<name>A0A452ZCP1_AEGTS</name>
<evidence type="ECO:0000259" key="1">
    <source>
        <dbReference type="Pfam" id="PF05699"/>
    </source>
</evidence>
<dbReference type="Proteomes" id="UP000015105">
    <property type="component" value="Chromosome 1D"/>
</dbReference>
<dbReference type="PANTHER" id="PTHR46880">
    <property type="entry name" value="RAS-ASSOCIATING DOMAIN-CONTAINING PROTEIN"/>
    <property type="match status" value="1"/>
</dbReference>
<keyword evidence="3" id="KW-1185">Reference proteome</keyword>
<dbReference type="AlphaFoldDB" id="A0A452ZCP1"/>
<reference evidence="2" key="3">
    <citation type="journal article" date="2017" name="Nature">
        <title>Genome sequence of the progenitor of the wheat D genome Aegilops tauschii.</title>
        <authorList>
            <person name="Luo M.C."/>
            <person name="Gu Y.Q."/>
            <person name="Puiu D."/>
            <person name="Wang H."/>
            <person name="Twardziok S.O."/>
            <person name="Deal K.R."/>
            <person name="Huo N."/>
            <person name="Zhu T."/>
            <person name="Wang L."/>
            <person name="Wang Y."/>
            <person name="McGuire P.E."/>
            <person name="Liu S."/>
            <person name="Long H."/>
            <person name="Ramasamy R.K."/>
            <person name="Rodriguez J.C."/>
            <person name="Van S.L."/>
            <person name="Yuan L."/>
            <person name="Wang Z."/>
            <person name="Xia Z."/>
            <person name="Xiao L."/>
            <person name="Anderson O.D."/>
            <person name="Ouyang S."/>
            <person name="Liang Y."/>
            <person name="Zimin A.V."/>
            <person name="Pertea G."/>
            <person name="Qi P."/>
            <person name="Bennetzen J.L."/>
            <person name="Dai X."/>
            <person name="Dawson M.W."/>
            <person name="Muller H.G."/>
            <person name="Kugler K."/>
            <person name="Rivarola-Duarte L."/>
            <person name="Spannagl M."/>
            <person name="Mayer K.F.X."/>
            <person name="Lu F.H."/>
            <person name="Bevan M.W."/>
            <person name="Leroy P."/>
            <person name="Li P."/>
            <person name="You F.M."/>
            <person name="Sun Q."/>
            <person name="Liu Z."/>
            <person name="Lyons E."/>
            <person name="Wicker T."/>
            <person name="Salzberg S.L."/>
            <person name="Devos K.M."/>
            <person name="Dvorak J."/>
        </authorList>
    </citation>
    <scope>NUCLEOTIDE SEQUENCE [LARGE SCALE GENOMIC DNA]</scope>
    <source>
        <strain evidence="2">cv. AL8/78</strain>
    </source>
</reference>